<evidence type="ECO:0000313" key="4">
    <source>
        <dbReference type="EMBL" id="KAF5886200.1"/>
    </source>
</evidence>
<dbReference type="InterPro" id="IPR013320">
    <property type="entry name" value="ConA-like_dom_sf"/>
</dbReference>
<evidence type="ECO:0000256" key="1">
    <source>
        <dbReference type="SAM" id="MobiDB-lite"/>
    </source>
</evidence>
<reference evidence="4" key="1">
    <citation type="submission" date="2020-07" db="EMBL/GenBank/DDBJ databases">
        <title>Clarias magur genome sequencing, assembly and annotation.</title>
        <authorList>
            <person name="Kushwaha B."/>
            <person name="Kumar R."/>
            <person name="Das P."/>
            <person name="Joshi C.G."/>
            <person name="Kumar D."/>
            <person name="Nagpure N.S."/>
            <person name="Pandey M."/>
            <person name="Agarwal S."/>
            <person name="Srivastava S."/>
            <person name="Singh M."/>
            <person name="Sahoo L."/>
            <person name="Jayasankar P."/>
            <person name="Meher P.K."/>
            <person name="Koringa P.G."/>
            <person name="Iquebal M.A."/>
            <person name="Das S.P."/>
            <person name="Bit A."/>
            <person name="Patnaik S."/>
            <person name="Patel N."/>
            <person name="Shah T.M."/>
            <person name="Hinsu A."/>
            <person name="Jena J.K."/>
        </authorList>
    </citation>
    <scope>NUCLEOTIDE SEQUENCE</scope>
    <source>
        <strain evidence="4">CIFAMagur01</strain>
        <tissue evidence="4">Testis</tissue>
    </source>
</reference>
<organism evidence="4 5">
    <name type="scientific">Clarias magur</name>
    <name type="common">Asian catfish</name>
    <name type="synonym">Macropteronotus magur</name>
    <dbReference type="NCBI Taxonomy" id="1594786"/>
    <lineage>
        <taxon>Eukaryota</taxon>
        <taxon>Metazoa</taxon>
        <taxon>Chordata</taxon>
        <taxon>Craniata</taxon>
        <taxon>Vertebrata</taxon>
        <taxon>Euteleostomi</taxon>
        <taxon>Actinopterygii</taxon>
        <taxon>Neopterygii</taxon>
        <taxon>Teleostei</taxon>
        <taxon>Ostariophysi</taxon>
        <taxon>Siluriformes</taxon>
        <taxon>Clariidae</taxon>
        <taxon>Clarias</taxon>
    </lineage>
</organism>
<dbReference type="Gene3D" id="2.60.120.920">
    <property type="match status" value="1"/>
</dbReference>
<name>A0A8J4TUB6_CLAMG</name>
<keyword evidence="2" id="KW-0472">Membrane</keyword>
<sequence length="218" mass="24115">MNGSCPNHIHEDDDDDDEDYYSCGNPQNDNSRQDARIQNTEDTVTLQRKTLNVTLTVGMLIILALLGAVIMTAYRLREVTEQLDAGVSDVCNEFSSLSMEKGGLVPGEVWRWIVAAKADMHLNPESAHHLLKVSSDGKSVYQESLSSPTRAPTAETYLVCICVSSENLLDTRSYFELKVTQQVPWTVGLRTESFNADDTSDNNPDAGIWTIASAQELK</sequence>
<feature type="domain" description="B30.2/SPRY" evidence="3">
    <location>
        <begin position="100"/>
        <end position="218"/>
    </location>
</feature>
<evidence type="ECO:0000256" key="2">
    <source>
        <dbReference type="SAM" id="Phobius"/>
    </source>
</evidence>
<dbReference type="PROSITE" id="PS50188">
    <property type="entry name" value="B302_SPRY"/>
    <property type="match status" value="1"/>
</dbReference>
<dbReference type="InterPro" id="IPR043136">
    <property type="entry name" value="B30.2/SPRY_sf"/>
</dbReference>
<keyword evidence="2" id="KW-0812">Transmembrane</keyword>
<accession>A0A8J4TUB6</accession>
<feature type="compositionally biased region" description="Polar residues" evidence="1">
    <location>
        <begin position="24"/>
        <end position="36"/>
    </location>
</feature>
<gene>
    <name evidence="4" type="ORF">DAT39_022574</name>
</gene>
<dbReference type="SUPFAM" id="SSF49899">
    <property type="entry name" value="Concanavalin A-like lectins/glucanases"/>
    <property type="match status" value="1"/>
</dbReference>
<keyword evidence="2" id="KW-1133">Transmembrane helix</keyword>
<feature type="region of interest" description="Disordered" evidence="1">
    <location>
        <begin position="1"/>
        <end position="36"/>
    </location>
</feature>
<evidence type="ECO:0000313" key="5">
    <source>
        <dbReference type="Proteomes" id="UP000727407"/>
    </source>
</evidence>
<feature type="transmembrane region" description="Helical" evidence="2">
    <location>
        <begin position="53"/>
        <end position="74"/>
    </location>
</feature>
<feature type="non-terminal residue" evidence="4">
    <location>
        <position position="218"/>
    </location>
</feature>
<dbReference type="EMBL" id="QNUK01001194">
    <property type="protein sequence ID" value="KAF5886200.1"/>
    <property type="molecule type" value="Genomic_DNA"/>
</dbReference>
<evidence type="ECO:0000259" key="3">
    <source>
        <dbReference type="PROSITE" id="PS50188"/>
    </source>
</evidence>
<protein>
    <submittedName>
        <fullName evidence="4">Tripartite motif-containing protein 72-like isoform X2</fullName>
    </submittedName>
</protein>
<comment type="caution">
    <text evidence="4">The sequence shown here is derived from an EMBL/GenBank/DDBJ whole genome shotgun (WGS) entry which is preliminary data.</text>
</comment>
<dbReference type="Proteomes" id="UP000727407">
    <property type="component" value="Unassembled WGS sequence"/>
</dbReference>
<dbReference type="OrthoDB" id="8921052at2759"/>
<dbReference type="AlphaFoldDB" id="A0A8J4TUB6"/>
<proteinExistence type="predicted"/>
<keyword evidence="5" id="KW-1185">Reference proteome</keyword>
<dbReference type="InterPro" id="IPR001870">
    <property type="entry name" value="B30.2/SPRY"/>
</dbReference>